<dbReference type="EC" id="2.1.1.148" evidence="1"/>
<evidence type="ECO:0000313" key="3">
    <source>
        <dbReference type="Proteomes" id="UP000196803"/>
    </source>
</evidence>
<keyword evidence="1" id="KW-0489">Methyltransferase</keyword>
<keyword evidence="1" id="KW-0274">FAD</keyword>
<gene>
    <name evidence="1" type="primary">thyX</name>
    <name evidence="2" type="ORF">SAMN05216240_1015</name>
</gene>
<proteinExistence type="inferred from homology"/>
<dbReference type="InterPro" id="IPR003669">
    <property type="entry name" value="Thymidylate_synthase_ThyX"/>
</dbReference>
<dbReference type="PROSITE" id="PS51331">
    <property type="entry name" value="THYX"/>
    <property type="match status" value="1"/>
</dbReference>
<dbReference type="Pfam" id="PF02511">
    <property type="entry name" value="Thy1"/>
    <property type="match status" value="1"/>
</dbReference>
<feature type="binding site" evidence="1">
    <location>
        <position position="194"/>
    </location>
    <ligand>
        <name>dUMP</name>
        <dbReference type="ChEBI" id="CHEBI:246422"/>
        <note>ligand shared between dimeric partners</note>
    </ligand>
</feature>
<organism evidence="2 3">
    <name type="scientific">Caldicellulosiruptor bescii</name>
    <name type="common">Anaerocellum thermophilum</name>
    <dbReference type="NCBI Taxonomy" id="31899"/>
    <lineage>
        <taxon>Bacteria</taxon>
        <taxon>Bacillati</taxon>
        <taxon>Bacillota</taxon>
        <taxon>Bacillota incertae sedis</taxon>
        <taxon>Caldicellulosiruptorales</taxon>
        <taxon>Caldicellulosiruptoraceae</taxon>
        <taxon>Caldicellulosiruptor</taxon>
    </lineage>
</organism>
<dbReference type="SUPFAM" id="SSF69796">
    <property type="entry name" value="Thymidylate synthase-complementing protein Thy1"/>
    <property type="match status" value="1"/>
</dbReference>
<dbReference type="Proteomes" id="UP000196803">
    <property type="component" value="Unassembled WGS sequence"/>
</dbReference>
<feature type="binding site" evidence="1">
    <location>
        <begin position="183"/>
        <end position="185"/>
    </location>
    <ligand>
        <name>FAD</name>
        <dbReference type="ChEBI" id="CHEBI:57692"/>
        <note>ligand shared between neighboring subunits</note>
    </ligand>
</feature>
<comment type="catalytic activity">
    <reaction evidence="1">
        <text>dUMP + (6R)-5,10-methylene-5,6,7,8-tetrahydrofolate + NADPH + H(+) = dTMP + (6S)-5,6,7,8-tetrahydrofolate + NADP(+)</text>
        <dbReference type="Rhea" id="RHEA:29043"/>
        <dbReference type="ChEBI" id="CHEBI:15378"/>
        <dbReference type="ChEBI" id="CHEBI:15636"/>
        <dbReference type="ChEBI" id="CHEBI:57453"/>
        <dbReference type="ChEBI" id="CHEBI:57783"/>
        <dbReference type="ChEBI" id="CHEBI:58349"/>
        <dbReference type="ChEBI" id="CHEBI:63528"/>
        <dbReference type="ChEBI" id="CHEBI:246422"/>
        <dbReference type="EC" id="2.1.1.148"/>
    </reaction>
</comment>
<name>A0ABY1S7Q1_CALBS</name>
<feature type="binding site" description="in other chain" evidence="1">
    <location>
        <position position="167"/>
    </location>
    <ligand>
        <name>dUMP</name>
        <dbReference type="ChEBI" id="CHEBI:246422"/>
        <note>ligand shared between dimeric partners</note>
    </ligand>
</feature>
<dbReference type="GeneID" id="31773393"/>
<feature type="active site" description="Involved in ionization of N3 of dUMP, leading to its activation" evidence="1">
    <location>
        <position position="194"/>
    </location>
</feature>
<comment type="caution">
    <text evidence="2">The sequence shown here is derived from an EMBL/GenBank/DDBJ whole genome shotgun (WGS) entry which is preliminary data.</text>
</comment>
<dbReference type="PANTHER" id="PTHR34934">
    <property type="entry name" value="FLAVIN-DEPENDENT THYMIDYLATE SYNTHASE"/>
    <property type="match status" value="1"/>
</dbReference>
<feature type="binding site" evidence="1">
    <location>
        <begin position="81"/>
        <end position="83"/>
    </location>
    <ligand>
        <name>FAD</name>
        <dbReference type="ChEBI" id="CHEBI:57692"/>
        <note>ligand shared between neighboring subunits</note>
    </ligand>
</feature>
<comment type="function">
    <text evidence="1">Catalyzes the reductive methylation of 2'-deoxyuridine-5'-monophosphate (dUMP) to 2'-deoxythymidine-5'-monophosphate (dTMP) while utilizing 5,10-methylenetetrahydrofolate (mTHF) as the methyl donor, and NADPH and FADH(2) as the reductant.</text>
</comment>
<sequence length="263" mass="30447">MKFKVVLLSHTPEPEKVVATAAKLCYSNATIENIFERLDNETVKNFLNFLVEVGHQSPLEHVSFTFGIEGVSRCFTHQLVRHRIASYSQQSQRYVKMDGFDYVIPPSIEEDEELKNIFIDTMNQIAQAYAVLSEKLKRKHTEKFKIYGISEKEALKKAEKMAIEDARYVLPNACETKIIMTMNARELLHFFSERCCNRAQWEIRAVADKILELVKNVAPNIFKFAGPKCIRLGYCPEGKFSCGGFEKVREKYLGKMREEHENY</sequence>
<keyword evidence="1" id="KW-0285">Flavoprotein</keyword>
<comment type="cofactor">
    <cofactor evidence="1">
        <name>FAD</name>
        <dbReference type="ChEBI" id="CHEBI:57692"/>
    </cofactor>
    <text evidence="1">Binds 4 FAD per tetramer. Each FAD binding site is formed by three monomers.</text>
</comment>
<keyword evidence="1" id="KW-0545">Nucleotide biosynthesis</keyword>
<feature type="binding site" evidence="1">
    <location>
        <position position="189"/>
    </location>
    <ligand>
        <name>FAD</name>
        <dbReference type="ChEBI" id="CHEBI:57692"/>
        <note>ligand shared between neighboring subunits</note>
    </ligand>
</feature>
<keyword evidence="3" id="KW-1185">Reference proteome</keyword>
<dbReference type="RefSeq" id="WP_015908403.1">
    <property type="nucleotide sequence ID" value="NZ_FUZJ01000001.1"/>
</dbReference>
<dbReference type="PANTHER" id="PTHR34934:SF1">
    <property type="entry name" value="FLAVIN-DEPENDENT THYMIDYLATE SYNTHASE"/>
    <property type="match status" value="1"/>
</dbReference>
<dbReference type="CDD" id="cd20175">
    <property type="entry name" value="ThyX"/>
    <property type="match status" value="1"/>
</dbReference>
<dbReference type="InterPro" id="IPR036098">
    <property type="entry name" value="Thymidylate_synthase_ThyX_sf"/>
</dbReference>
<protein>
    <recommendedName>
        <fullName evidence="1">Flavin-dependent thymidylate synthase</fullName>
        <shortName evidence="1">FDTS</shortName>
        <ecNumber evidence="1">2.1.1.148</ecNumber>
    </recommendedName>
    <alternativeName>
        <fullName evidence="1">FAD-dependent thymidylate synthase</fullName>
    </alternativeName>
    <alternativeName>
        <fullName evidence="1">Thymidylate synthase ThyX</fullName>
        <shortName evidence="1">TS</shortName>
        <shortName evidence="1">TSase</shortName>
    </alternativeName>
</protein>
<comment type="subunit">
    <text evidence="1">Homotetramer.</text>
</comment>
<feature type="binding site" description="in other chain" evidence="1">
    <location>
        <begin position="89"/>
        <end position="93"/>
    </location>
    <ligand>
        <name>dUMP</name>
        <dbReference type="ChEBI" id="CHEBI:246422"/>
        <note>ligand shared between dimeric partners</note>
    </ligand>
</feature>
<comment type="pathway">
    <text evidence="1">Pyrimidine metabolism; dTTP biosynthesis.</text>
</comment>
<feature type="binding site" evidence="1">
    <location>
        <begin position="78"/>
        <end position="81"/>
    </location>
    <ligand>
        <name>dUMP</name>
        <dbReference type="ChEBI" id="CHEBI:246422"/>
        <note>ligand shared between dimeric partners</note>
    </ligand>
</feature>
<keyword evidence="1" id="KW-0808">Transferase</keyword>
<comment type="similarity">
    <text evidence="1">Belongs to the thymidylate synthase ThyX family.</text>
</comment>
<keyword evidence="1" id="KW-0521">NADP</keyword>
<dbReference type="Gene3D" id="3.30.1360.170">
    <property type="match status" value="1"/>
</dbReference>
<feature type="binding site" evidence="1">
    <location>
        <position position="57"/>
    </location>
    <ligand>
        <name>FAD</name>
        <dbReference type="ChEBI" id="CHEBI:57692"/>
        <note>ligand shared between neighboring subunits</note>
    </ligand>
</feature>
<reference evidence="2 3" key="1">
    <citation type="submission" date="2017-05" db="EMBL/GenBank/DDBJ databases">
        <authorList>
            <person name="Varghese N."/>
            <person name="Submissions S."/>
        </authorList>
    </citation>
    <scope>NUCLEOTIDE SEQUENCE [LARGE SCALE GENOMIC DNA]</scope>
    <source>
        <strain evidence="2 3">MACB1020</strain>
    </source>
</reference>
<accession>A0ABY1S7Q1</accession>
<feature type="binding site" evidence="1">
    <location>
        <position position="89"/>
    </location>
    <ligand>
        <name>FAD</name>
        <dbReference type="ChEBI" id="CHEBI:57692"/>
        <note>ligand shared between neighboring subunits</note>
    </ligand>
</feature>
<dbReference type="NCBIfam" id="TIGR02170">
    <property type="entry name" value="thyX"/>
    <property type="match status" value="1"/>
</dbReference>
<evidence type="ECO:0000313" key="2">
    <source>
        <dbReference type="EMBL" id="SMR92464.1"/>
    </source>
</evidence>
<dbReference type="EMBL" id="FXXC01000001">
    <property type="protein sequence ID" value="SMR92464.1"/>
    <property type="molecule type" value="Genomic_DNA"/>
</dbReference>
<dbReference type="HAMAP" id="MF_01408">
    <property type="entry name" value="ThyX"/>
    <property type="match status" value="1"/>
</dbReference>
<evidence type="ECO:0000256" key="1">
    <source>
        <dbReference type="HAMAP-Rule" id="MF_01408"/>
    </source>
</evidence>